<keyword evidence="3" id="KW-1185">Reference proteome</keyword>
<accession>A0ABS3FNY6</accession>
<comment type="caution">
    <text evidence="2">The sequence shown here is derived from an EMBL/GenBank/DDBJ whole genome shotgun (WGS) entry which is preliminary data.</text>
</comment>
<organism evidence="2 3">
    <name type="scientific">Phormidium pseudopriestleyi FRX01</name>
    <dbReference type="NCBI Taxonomy" id="1759528"/>
    <lineage>
        <taxon>Bacteria</taxon>
        <taxon>Bacillati</taxon>
        <taxon>Cyanobacteriota</taxon>
        <taxon>Cyanophyceae</taxon>
        <taxon>Oscillatoriophycideae</taxon>
        <taxon>Oscillatoriales</taxon>
        <taxon>Oscillatoriaceae</taxon>
        <taxon>Phormidium</taxon>
    </lineage>
</organism>
<sequence length="107" mass="11523">MLQSRGINRYSETVLTGSYDPHIVGLLIWMAIAVSYIAIALDGSMKIEPRSHRGGLIKGAAIASVWLPGMYLTGPTLGRNQPFAEEVRIMLSLLVMAIAAGNQSCGY</sequence>
<reference evidence="2 3" key="1">
    <citation type="submission" date="2021-03" db="EMBL/GenBank/DDBJ databases">
        <title>Metabolic Capacity of the Antarctic Cyanobacterium Phormidium pseudopriestleyi that Sustains Oxygenic Photosynthesis in the Presence of Hydrogen Sulfide.</title>
        <authorList>
            <person name="Lumian J.E."/>
            <person name="Jungblut A.D."/>
            <person name="Dillon M.L."/>
            <person name="Hawes I."/>
            <person name="Doran P.T."/>
            <person name="Mackey T.J."/>
            <person name="Dick G.J."/>
            <person name="Grettenberger C.L."/>
            <person name="Sumner D.Y."/>
        </authorList>
    </citation>
    <scope>NUCLEOTIDE SEQUENCE [LARGE SCALE GENOMIC DNA]</scope>
    <source>
        <strain evidence="2 3">FRX01</strain>
    </source>
</reference>
<dbReference type="Proteomes" id="UP000664844">
    <property type="component" value="Unassembled WGS sequence"/>
</dbReference>
<keyword evidence="1" id="KW-1133">Transmembrane helix</keyword>
<evidence type="ECO:0000256" key="1">
    <source>
        <dbReference type="SAM" id="Phobius"/>
    </source>
</evidence>
<evidence type="ECO:0000313" key="3">
    <source>
        <dbReference type="Proteomes" id="UP000664844"/>
    </source>
</evidence>
<proteinExistence type="predicted"/>
<feature type="transmembrane region" description="Helical" evidence="1">
    <location>
        <begin position="23"/>
        <end position="43"/>
    </location>
</feature>
<keyword evidence="1" id="KW-0472">Membrane</keyword>
<protein>
    <submittedName>
        <fullName evidence="2">Uncharacterized protein</fullName>
    </submittedName>
</protein>
<keyword evidence="1" id="KW-0812">Transmembrane</keyword>
<gene>
    <name evidence="2" type="ORF">J0895_06890</name>
</gene>
<dbReference type="RefSeq" id="WP_207087369.1">
    <property type="nucleotide sequence ID" value="NZ_JAFLQW010000191.1"/>
</dbReference>
<name>A0ABS3FNY6_9CYAN</name>
<evidence type="ECO:0000313" key="2">
    <source>
        <dbReference type="EMBL" id="MBO0348829.1"/>
    </source>
</evidence>
<dbReference type="EMBL" id="JAFLQW010000191">
    <property type="protein sequence ID" value="MBO0348829.1"/>
    <property type="molecule type" value="Genomic_DNA"/>
</dbReference>